<dbReference type="InterPro" id="IPR022572">
    <property type="entry name" value="DNA_rep/recomb_RecO_N"/>
</dbReference>
<dbReference type="SUPFAM" id="SSF50249">
    <property type="entry name" value="Nucleic acid-binding proteins"/>
    <property type="match status" value="1"/>
</dbReference>
<evidence type="ECO:0000256" key="1">
    <source>
        <dbReference type="ARBA" id="ARBA00022763"/>
    </source>
</evidence>
<evidence type="ECO:0000313" key="6">
    <source>
        <dbReference type="Proteomes" id="UP000177943"/>
    </source>
</evidence>
<dbReference type="PANTHER" id="PTHR33991">
    <property type="entry name" value="DNA REPAIR PROTEIN RECO"/>
    <property type="match status" value="1"/>
</dbReference>
<dbReference type="Pfam" id="PF11967">
    <property type="entry name" value="RecO_N"/>
    <property type="match status" value="1"/>
</dbReference>
<reference evidence="5 6" key="1">
    <citation type="journal article" date="2016" name="Nat. Commun.">
        <title>Thousands of microbial genomes shed light on interconnected biogeochemical processes in an aquifer system.</title>
        <authorList>
            <person name="Anantharaman K."/>
            <person name="Brown C.T."/>
            <person name="Hug L.A."/>
            <person name="Sharon I."/>
            <person name="Castelle C.J."/>
            <person name="Probst A.J."/>
            <person name="Thomas B.C."/>
            <person name="Singh A."/>
            <person name="Wilkins M.J."/>
            <person name="Karaoz U."/>
            <person name="Brodie E.L."/>
            <person name="Williams K.H."/>
            <person name="Hubbard S.S."/>
            <person name="Banfield J.F."/>
        </authorList>
    </citation>
    <scope>NUCLEOTIDE SEQUENCE [LARGE SCALE GENOMIC DNA]</scope>
</reference>
<evidence type="ECO:0000313" key="5">
    <source>
        <dbReference type="EMBL" id="OHA25833.1"/>
    </source>
</evidence>
<dbReference type="InterPro" id="IPR012340">
    <property type="entry name" value="NA-bd_OB-fold"/>
</dbReference>
<sequence length="196" mass="22383">MSHHIYHTRTFVIHSSPRGEANKVFSLFTKDLGLIRGSAQGVRYLKSKLRHSLQDFSLADVALVHGKNGWKIVNAVFQKNFYATLADTSLRNVVARVFSLLRRLIPEEERNEPLFLMVENGCSFFERQVFTLDEVRSAEAALVLRILHNLGYVGDSKTLSPFVESALWDIELLRSLSPLRREALFTINKSLKESHL</sequence>
<dbReference type="PANTHER" id="PTHR33991:SF1">
    <property type="entry name" value="DNA REPAIR PROTEIN RECO"/>
    <property type="match status" value="1"/>
</dbReference>
<dbReference type="GO" id="GO:0043590">
    <property type="term" value="C:bacterial nucleoid"/>
    <property type="evidence" value="ECO:0007669"/>
    <property type="project" value="TreeGrafter"/>
</dbReference>
<evidence type="ECO:0000259" key="4">
    <source>
        <dbReference type="Pfam" id="PF11967"/>
    </source>
</evidence>
<evidence type="ECO:0000256" key="3">
    <source>
        <dbReference type="ARBA" id="ARBA00023204"/>
    </source>
</evidence>
<dbReference type="Gene3D" id="2.40.50.140">
    <property type="entry name" value="Nucleic acid-binding proteins"/>
    <property type="match status" value="1"/>
</dbReference>
<protein>
    <submittedName>
        <fullName evidence="5">DNA repair protein RecO</fullName>
    </submittedName>
</protein>
<name>A0A1G2MPP8_9BACT</name>
<accession>A0A1G2MPP8</accession>
<keyword evidence="1" id="KW-0227">DNA damage</keyword>
<dbReference type="NCBIfam" id="TIGR00613">
    <property type="entry name" value="reco"/>
    <property type="match status" value="1"/>
</dbReference>
<gene>
    <name evidence="5" type="ORF">A3D56_01080</name>
</gene>
<evidence type="ECO:0000256" key="2">
    <source>
        <dbReference type="ARBA" id="ARBA00023172"/>
    </source>
</evidence>
<dbReference type="InterPro" id="IPR003717">
    <property type="entry name" value="RecO"/>
</dbReference>
<dbReference type="GO" id="GO:0006302">
    <property type="term" value="P:double-strand break repair"/>
    <property type="evidence" value="ECO:0007669"/>
    <property type="project" value="TreeGrafter"/>
</dbReference>
<dbReference type="Proteomes" id="UP000177943">
    <property type="component" value="Unassembled WGS sequence"/>
</dbReference>
<dbReference type="GO" id="GO:0006310">
    <property type="term" value="P:DNA recombination"/>
    <property type="evidence" value="ECO:0007669"/>
    <property type="project" value="UniProtKB-KW"/>
</dbReference>
<dbReference type="EMBL" id="MHRP01000043">
    <property type="protein sequence ID" value="OHA25833.1"/>
    <property type="molecule type" value="Genomic_DNA"/>
</dbReference>
<proteinExistence type="predicted"/>
<dbReference type="AlphaFoldDB" id="A0A1G2MPP8"/>
<keyword evidence="3" id="KW-0234">DNA repair</keyword>
<keyword evidence="2" id="KW-0233">DNA recombination</keyword>
<feature type="domain" description="DNA replication/recombination mediator RecO N-terminal" evidence="4">
    <location>
        <begin position="5"/>
        <end position="69"/>
    </location>
</feature>
<comment type="caution">
    <text evidence="5">The sequence shown here is derived from an EMBL/GenBank/DDBJ whole genome shotgun (WGS) entry which is preliminary data.</text>
</comment>
<organism evidence="5 6">
    <name type="scientific">Candidatus Taylorbacteria bacterium RIFCSPHIGHO2_02_FULL_45_35</name>
    <dbReference type="NCBI Taxonomy" id="1802311"/>
    <lineage>
        <taxon>Bacteria</taxon>
        <taxon>Candidatus Tayloriibacteriota</taxon>
    </lineage>
</organism>